<evidence type="ECO:0000313" key="3">
    <source>
        <dbReference type="Proteomes" id="UP001160519"/>
    </source>
</evidence>
<evidence type="ECO:0000313" key="2">
    <source>
        <dbReference type="EMBL" id="MDI1231900.1"/>
    </source>
</evidence>
<dbReference type="EMBL" id="JAQSDF010000048">
    <property type="protein sequence ID" value="MDI1231900.1"/>
    <property type="molecule type" value="Genomic_DNA"/>
</dbReference>
<organism evidence="2 3">
    <name type="scientific">Candidatus Methylobacter titanis</name>
    <dbReference type="NCBI Taxonomy" id="3053457"/>
    <lineage>
        <taxon>Bacteria</taxon>
        <taxon>Pseudomonadati</taxon>
        <taxon>Pseudomonadota</taxon>
        <taxon>Gammaproteobacteria</taxon>
        <taxon>Methylococcales</taxon>
        <taxon>Methylococcaceae</taxon>
        <taxon>Methylobacter</taxon>
    </lineage>
</organism>
<gene>
    <name evidence="2" type="ORF">PSU93_12190</name>
</gene>
<accession>A0AA43Q6Z8</accession>
<dbReference type="Proteomes" id="UP001160519">
    <property type="component" value="Unassembled WGS sequence"/>
</dbReference>
<protein>
    <submittedName>
        <fullName evidence="2">Uncharacterized protein</fullName>
    </submittedName>
</protein>
<sequence length="109" mass="12498">MNPPNDIKRIEEIKAHHALNDPENVEAFLKTFSTATVENKKLMLKGLKQDPNAMQLNKKERKSLKKVYRKELVKRSHIYKIAAAWVTTVPLSAILAALLFFMLRGMLLP</sequence>
<evidence type="ECO:0000256" key="1">
    <source>
        <dbReference type="SAM" id="Phobius"/>
    </source>
</evidence>
<keyword evidence="1" id="KW-1133">Transmembrane helix</keyword>
<keyword evidence="3" id="KW-1185">Reference proteome</keyword>
<dbReference type="AlphaFoldDB" id="A0AA43Q6Z8"/>
<feature type="transmembrane region" description="Helical" evidence="1">
    <location>
        <begin position="78"/>
        <end position="103"/>
    </location>
</feature>
<comment type="caution">
    <text evidence="2">The sequence shown here is derived from an EMBL/GenBank/DDBJ whole genome shotgun (WGS) entry which is preliminary data.</text>
</comment>
<keyword evidence="1" id="KW-0812">Transmembrane</keyword>
<proteinExistence type="predicted"/>
<reference evidence="2" key="1">
    <citation type="submission" date="2023-01" db="EMBL/GenBank/DDBJ databases">
        <title>Biogeochemical cycle of methane in antarctic sediments.</title>
        <authorList>
            <person name="Roldan D.M."/>
            <person name="Menes R.J."/>
        </authorList>
    </citation>
    <scope>NUCLEOTIDE SEQUENCE [LARGE SCALE GENOMIC DNA]</scope>
    <source>
        <strain evidence="2">K-2018 MAG008</strain>
    </source>
</reference>
<keyword evidence="1" id="KW-0472">Membrane</keyword>
<name>A0AA43Q6Z8_9GAMM</name>